<evidence type="ECO:0000313" key="7">
    <source>
        <dbReference type="Proteomes" id="UP000487268"/>
    </source>
</evidence>
<feature type="short sequence motif" description="GXSXG" evidence="4">
    <location>
        <begin position="41"/>
        <end position="45"/>
    </location>
</feature>
<gene>
    <name evidence="6" type="ORF">ACRB68_37650</name>
</gene>
<feature type="domain" description="PNPLA" evidence="5">
    <location>
        <begin position="6"/>
        <end position="200"/>
    </location>
</feature>
<evidence type="ECO:0000256" key="3">
    <source>
        <dbReference type="ARBA" id="ARBA00023098"/>
    </source>
</evidence>
<accession>A0A7K0BWY9</accession>
<dbReference type="GO" id="GO:0016042">
    <property type="term" value="P:lipid catabolic process"/>
    <property type="evidence" value="ECO:0007669"/>
    <property type="project" value="UniProtKB-UniRule"/>
</dbReference>
<keyword evidence="7" id="KW-1185">Reference proteome</keyword>
<feature type="active site" description="Nucleophile" evidence="4">
    <location>
        <position position="43"/>
    </location>
</feature>
<evidence type="ECO:0000313" key="6">
    <source>
        <dbReference type="EMBL" id="MQY05688.1"/>
    </source>
</evidence>
<keyword evidence="1 4" id="KW-0378">Hydrolase</keyword>
<dbReference type="PROSITE" id="PS51635">
    <property type="entry name" value="PNPLA"/>
    <property type="match status" value="1"/>
</dbReference>
<feature type="short sequence motif" description="DGA/G" evidence="4">
    <location>
        <begin position="187"/>
        <end position="189"/>
    </location>
</feature>
<keyword evidence="3 4" id="KW-0443">Lipid metabolism</keyword>
<sequence length="279" mass="28429">MGGRALVLGGGGVAGIAWEAGLIAGLRDAGADLTGADLLVGTSAGSVVAAFIAHGVDMAAAIEEVAARDEALPPAAADVDMTDLLNAFAVLFDESLDPREARRRVGAMALAAPTGAMAGRLAEIGAALPSAEWPERPLRVTAVDTADGEFVVWDRDSGAPLAQAVMSSCAVPCVFPPVEIGGRAYMDGGARSATNADLADGAERVVILEPLAYLTPRPVLEREVRGLAPAEVAVVGPDQAAIDLFGFDLLSPRLWRAAFDAGRAQAGAAAPEVLKVWNG</sequence>
<protein>
    <recommendedName>
        <fullName evidence="5">PNPLA domain-containing protein</fullName>
    </recommendedName>
</protein>
<name>A0A7K0BWY9_9ACTN</name>
<dbReference type="OrthoDB" id="2339873at2"/>
<evidence type="ECO:0000256" key="4">
    <source>
        <dbReference type="PROSITE-ProRule" id="PRU01161"/>
    </source>
</evidence>
<organism evidence="6 7">
    <name type="scientific">Actinomadura macrotermitis</name>
    <dbReference type="NCBI Taxonomy" id="2585200"/>
    <lineage>
        <taxon>Bacteria</taxon>
        <taxon>Bacillati</taxon>
        <taxon>Actinomycetota</taxon>
        <taxon>Actinomycetes</taxon>
        <taxon>Streptosporangiales</taxon>
        <taxon>Thermomonosporaceae</taxon>
        <taxon>Actinomadura</taxon>
    </lineage>
</organism>
<dbReference type="AlphaFoldDB" id="A0A7K0BWY9"/>
<dbReference type="InterPro" id="IPR050301">
    <property type="entry name" value="NTE"/>
</dbReference>
<dbReference type="Proteomes" id="UP000487268">
    <property type="component" value="Unassembled WGS sequence"/>
</dbReference>
<dbReference type="InterPro" id="IPR002641">
    <property type="entry name" value="PNPLA_dom"/>
</dbReference>
<dbReference type="PANTHER" id="PTHR14226:SF57">
    <property type="entry name" value="BLR7027 PROTEIN"/>
    <property type="match status" value="1"/>
</dbReference>
<evidence type="ECO:0000256" key="1">
    <source>
        <dbReference type="ARBA" id="ARBA00022801"/>
    </source>
</evidence>
<dbReference type="PANTHER" id="PTHR14226">
    <property type="entry name" value="NEUROPATHY TARGET ESTERASE/SWISS CHEESE D.MELANOGASTER"/>
    <property type="match status" value="1"/>
</dbReference>
<comment type="caution">
    <text evidence="6">The sequence shown here is derived from an EMBL/GenBank/DDBJ whole genome shotgun (WGS) entry which is preliminary data.</text>
</comment>
<dbReference type="RefSeq" id="WP_153533858.1">
    <property type="nucleotide sequence ID" value="NZ_WEGH01000002.1"/>
</dbReference>
<dbReference type="InterPro" id="IPR016035">
    <property type="entry name" value="Acyl_Trfase/lysoPLipase"/>
</dbReference>
<feature type="short sequence motif" description="GXGXXG" evidence="4">
    <location>
        <begin position="10"/>
        <end position="15"/>
    </location>
</feature>
<dbReference type="SUPFAM" id="SSF52151">
    <property type="entry name" value="FabD/lysophospholipase-like"/>
    <property type="match status" value="1"/>
</dbReference>
<keyword evidence="2 4" id="KW-0442">Lipid degradation</keyword>
<dbReference type="Gene3D" id="3.40.1090.10">
    <property type="entry name" value="Cytosolic phospholipase A2 catalytic domain"/>
    <property type="match status" value="2"/>
</dbReference>
<evidence type="ECO:0000259" key="5">
    <source>
        <dbReference type="PROSITE" id="PS51635"/>
    </source>
</evidence>
<reference evidence="6 7" key="1">
    <citation type="submission" date="2019-10" db="EMBL/GenBank/DDBJ databases">
        <title>Actinomadura rubteroloni sp. nov. and Actinomadura macrotermitis sp. nov., isolated from the gut of fungus growing-termite Macrotermes natalensis.</title>
        <authorList>
            <person name="Benndorf R."/>
            <person name="Martin K."/>
            <person name="Kuefner M."/>
            <person name="De Beer W."/>
            <person name="Kaster A.-K."/>
            <person name="Vollmers J."/>
            <person name="Poulsen M."/>
            <person name="Beemelmanns C."/>
        </authorList>
    </citation>
    <scope>NUCLEOTIDE SEQUENCE [LARGE SCALE GENOMIC DNA]</scope>
    <source>
        <strain evidence="6 7">RB68</strain>
    </source>
</reference>
<evidence type="ECO:0000256" key="2">
    <source>
        <dbReference type="ARBA" id="ARBA00022963"/>
    </source>
</evidence>
<dbReference type="GO" id="GO:0016787">
    <property type="term" value="F:hydrolase activity"/>
    <property type="evidence" value="ECO:0007669"/>
    <property type="project" value="UniProtKB-UniRule"/>
</dbReference>
<dbReference type="EMBL" id="WEGH01000002">
    <property type="protein sequence ID" value="MQY05688.1"/>
    <property type="molecule type" value="Genomic_DNA"/>
</dbReference>
<feature type="active site" description="Proton acceptor" evidence="4">
    <location>
        <position position="187"/>
    </location>
</feature>
<proteinExistence type="predicted"/>
<dbReference type="Pfam" id="PF01734">
    <property type="entry name" value="Patatin"/>
    <property type="match status" value="1"/>
</dbReference>